<dbReference type="InterPro" id="IPR046341">
    <property type="entry name" value="SET_dom_sf"/>
</dbReference>
<gene>
    <name evidence="2" type="ORF">BDZ90DRAFT_258014</name>
</gene>
<sequence>MPQGHGECEDFIEWFRQAGGWYHKAVEFRQDATTGLSLYATKAEIPADSTVVRMPRSLALTPQRCRDALKAGLGDGEGDPIFAMPGDWVVFYLFVVRRILDVKAWRPDPSSSRVTLTSHNPYVALLPNDTLTPIHFSTSELDLLQATPLHGDAIERRKRMLKAFTTAMRWLRRRPDSSPVEALLQGTPSVDDVGNEDEAAQHPLFSIWTWAATAYSSRAFPPSLVAQPEDESSLVGPVLLPGIDAFNHARGVPVTWTYPCVPTDEPEKPARAAPSAISDAEMEVAITLGYTVPANTQAFNCYGGKSNEEFLAGYGFVLDTPDLPDDTLTLVLGGKGGEASGEAAPDAPNNAFVDPASNALSLRKPWGSNHYWRMGQGAPAGLLFELRERLLDGAADDAAAKPELEDSWLLKSHTATPSAPGTPASEAEEQEGAPSSSVRKAALLARRRDEARLAAAQLDGEVLETLEEMLCAKRKGFRAAQRQVDGDNGGSSARPEVLRMIKVYRRGQAMLLDHAVQWTRDQMDELIDIIETLEERVAGGARQ</sequence>
<dbReference type="GO" id="GO:0016279">
    <property type="term" value="F:protein-lysine N-methyltransferase activity"/>
    <property type="evidence" value="ECO:0007669"/>
    <property type="project" value="TreeGrafter"/>
</dbReference>
<dbReference type="Gene3D" id="3.90.1410.10">
    <property type="entry name" value="set domain protein methyltransferase, domain 1"/>
    <property type="match status" value="1"/>
</dbReference>
<dbReference type="PANTHER" id="PTHR13271">
    <property type="entry name" value="UNCHARACTERIZED PUTATIVE METHYLTRANSFERASE"/>
    <property type="match status" value="1"/>
</dbReference>
<dbReference type="EMBL" id="KZ819662">
    <property type="protein sequence ID" value="PWN30967.1"/>
    <property type="molecule type" value="Genomic_DNA"/>
</dbReference>
<evidence type="ECO:0000313" key="3">
    <source>
        <dbReference type="Proteomes" id="UP000245884"/>
    </source>
</evidence>
<accession>A0A316V087</accession>
<organism evidence="2 3">
    <name type="scientific">Jaminaea rosea</name>
    <dbReference type="NCBI Taxonomy" id="1569628"/>
    <lineage>
        <taxon>Eukaryota</taxon>
        <taxon>Fungi</taxon>
        <taxon>Dikarya</taxon>
        <taxon>Basidiomycota</taxon>
        <taxon>Ustilaginomycotina</taxon>
        <taxon>Exobasidiomycetes</taxon>
        <taxon>Microstromatales</taxon>
        <taxon>Microstromatales incertae sedis</taxon>
        <taxon>Jaminaea</taxon>
    </lineage>
</organism>
<dbReference type="AlphaFoldDB" id="A0A316V087"/>
<dbReference type="SUPFAM" id="SSF82199">
    <property type="entry name" value="SET domain"/>
    <property type="match status" value="1"/>
</dbReference>
<evidence type="ECO:0000256" key="1">
    <source>
        <dbReference type="SAM" id="MobiDB-lite"/>
    </source>
</evidence>
<dbReference type="RefSeq" id="XP_025365579.1">
    <property type="nucleotide sequence ID" value="XM_025508022.1"/>
</dbReference>
<proteinExistence type="predicted"/>
<dbReference type="STRING" id="1569628.A0A316V087"/>
<dbReference type="InterPro" id="IPR050600">
    <property type="entry name" value="SETD3_SETD6_MTase"/>
</dbReference>
<dbReference type="Proteomes" id="UP000245884">
    <property type="component" value="Unassembled WGS sequence"/>
</dbReference>
<keyword evidence="3" id="KW-1185">Reference proteome</keyword>
<name>A0A316V087_9BASI</name>
<dbReference type="OrthoDB" id="42889at2759"/>
<reference evidence="2 3" key="1">
    <citation type="journal article" date="2018" name="Mol. Biol. Evol.">
        <title>Broad Genomic Sampling Reveals a Smut Pathogenic Ancestry of the Fungal Clade Ustilaginomycotina.</title>
        <authorList>
            <person name="Kijpornyongpan T."/>
            <person name="Mondo S.J."/>
            <person name="Barry K."/>
            <person name="Sandor L."/>
            <person name="Lee J."/>
            <person name="Lipzen A."/>
            <person name="Pangilinan J."/>
            <person name="LaButti K."/>
            <person name="Hainaut M."/>
            <person name="Henrissat B."/>
            <person name="Grigoriev I.V."/>
            <person name="Spatafora J.W."/>
            <person name="Aime M.C."/>
        </authorList>
    </citation>
    <scope>NUCLEOTIDE SEQUENCE [LARGE SCALE GENOMIC DNA]</scope>
    <source>
        <strain evidence="2 3">MCA 5214</strain>
    </source>
</reference>
<dbReference type="GeneID" id="37029845"/>
<evidence type="ECO:0000313" key="2">
    <source>
        <dbReference type="EMBL" id="PWN30967.1"/>
    </source>
</evidence>
<dbReference type="PANTHER" id="PTHR13271:SF147">
    <property type="entry name" value="PROTEIN-LYSINE N-METHYLTRANSFERASE EFM1-RELATED"/>
    <property type="match status" value="1"/>
</dbReference>
<dbReference type="GO" id="GO:0005634">
    <property type="term" value="C:nucleus"/>
    <property type="evidence" value="ECO:0007669"/>
    <property type="project" value="TreeGrafter"/>
</dbReference>
<feature type="region of interest" description="Disordered" evidence="1">
    <location>
        <begin position="405"/>
        <end position="439"/>
    </location>
</feature>
<protein>
    <submittedName>
        <fullName evidence="2">SET domain-containing protein</fullName>
    </submittedName>
</protein>